<dbReference type="NCBIfam" id="NF010256">
    <property type="entry name" value="PRK13702.1"/>
    <property type="match status" value="1"/>
</dbReference>
<organism evidence="8">
    <name type="scientific">Salmonella enterica subsp. enterica serovar Javiana</name>
    <dbReference type="NCBI Taxonomy" id="363569"/>
    <lineage>
        <taxon>Bacteria</taxon>
        <taxon>Pseudomonadati</taxon>
        <taxon>Pseudomonadota</taxon>
        <taxon>Gammaproteobacteria</taxon>
        <taxon>Enterobacterales</taxon>
        <taxon>Enterobacteriaceae</taxon>
        <taxon>Salmonella</taxon>
    </lineage>
</organism>
<dbReference type="SUPFAM" id="SSF47598">
    <property type="entry name" value="Ribbon-helix-helix"/>
    <property type="match status" value="1"/>
</dbReference>
<keyword evidence="4" id="KW-0238">DNA-binding</keyword>
<dbReference type="InterPro" id="IPR019661">
    <property type="entry name" value="RepA2"/>
</dbReference>
<evidence type="ECO:0000256" key="3">
    <source>
        <dbReference type="ARBA" id="ARBA00023015"/>
    </source>
</evidence>
<evidence type="ECO:0000256" key="5">
    <source>
        <dbReference type="ARBA" id="ARBA00023163"/>
    </source>
</evidence>
<keyword evidence="1" id="KW-0678">Repressor</keyword>
<dbReference type="AlphaFoldDB" id="A0A602UYZ4"/>
<accession>A0A602UYZ4</accession>
<gene>
    <name evidence="8" type="ORF">G4I81_003268</name>
</gene>
<evidence type="ECO:0000256" key="7">
    <source>
        <dbReference type="SAM" id="MobiDB-lite"/>
    </source>
</evidence>
<dbReference type="GO" id="GO:0003677">
    <property type="term" value="F:DNA binding"/>
    <property type="evidence" value="ECO:0007669"/>
    <property type="project" value="UniProtKB-KW"/>
</dbReference>
<proteinExistence type="predicted"/>
<evidence type="ECO:0000256" key="6">
    <source>
        <dbReference type="ARBA" id="ARBA00031853"/>
    </source>
</evidence>
<dbReference type="GO" id="GO:0006276">
    <property type="term" value="P:plasmid maintenance"/>
    <property type="evidence" value="ECO:0007669"/>
    <property type="project" value="UniProtKB-KW"/>
</dbReference>
<dbReference type="EMBL" id="DAASMX010000030">
    <property type="protein sequence ID" value="HAE6182519.1"/>
    <property type="molecule type" value="Genomic_DNA"/>
</dbReference>
<evidence type="ECO:0000313" key="8">
    <source>
        <dbReference type="EMBL" id="HAE6182519.1"/>
    </source>
</evidence>
<reference evidence="8" key="2">
    <citation type="submission" date="2018-07" db="EMBL/GenBank/DDBJ databases">
        <authorList>
            <consortium name="NCBI Pathogen Detection Project"/>
        </authorList>
    </citation>
    <scope>NUCLEOTIDE SEQUENCE</scope>
    <source>
        <strain evidence="8">13-0119</strain>
    </source>
</reference>
<keyword evidence="3" id="KW-0805">Transcription regulation</keyword>
<evidence type="ECO:0000256" key="1">
    <source>
        <dbReference type="ARBA" id="ARBA00022491"/>
    </source>
</evidence>
<evidence type="ECO:0000256" key="2">
    <source>
        <dbReference type="ARBA" id="ARBA00022689"/>
    </source>
</evidence>
<keyword evidence="2" id="KW-0615">Plasmid copy control</keyword>
<dbReference type="Pfam" id="PF10723">
    <property type="entry name" value="RepB-RCR_reg"/>
    <property type="match status" value="1"/>
</dbReference>
<feature type="region of interest" description="Disordered" evidence="7">
    <location>
        <begin position="1"/>
        <end position="33"/>
    </location>
</feature>
<dbReference type="GO" id="GO:0006355">
    <property type="term" value="P:regulation of DNA-templated transcription"/>
    <property type="evidence" value="ECO:0007669"/>
    <property type="project" value="InterPro"/>
</dbReference>
<feature type="compositionally biased region" description="Polar residues" evidence="7">
    <location>
        <begin position="1"/>
        <end position="12"/>
    </location>
</feature>
<dbReference type="RefSeq" id="WP_015405816.1">
    <property type="nucleotide sequence ID" value="NZ_CP154882.1"/>
</dbReference>
<evidence type="ECO:0000256" key="4">
    <source>
        <dbReference type="ARBA" id="ARBA00023125"/>
    </source>
</evidence>
<protein>
    <recommendedName>
        <fullName evidence="6">Protein CopB</fullName>
    </recommendedName>
</protein>
<name>A0A602UYZ4_SALET</name>
<keyword evidence="5" id="KW-0804">Transcription</keyword>
<comment type="caution">
    <text evidence="8">The sequence shown here is derived from an EMBL/GenBank/DDBJ whole genome shotgun (WGS) entry which is preliminary data.</text>
</comment>
<sequence length="88" mass="9864">MSQVTNVDTSSAKSKRAYRKGNPLSPLQRQQSHVAKLKETHKEMRVYVEKSLKADLEQLCAASGMTQSAMIEKLIQDAVLECRNNVTD</sequence>
<reference evidence="8" key="1">
    <citation type="journal article" date="2018" name="Genome Biol.">
        <title>SKESA: strategic k-mer extension for scrupulous assemblies.</title>
        <authorList>
            <person name="Souvorov A."/>
            <person name="Agarwala R."/>
            <person name="Lipman D.J."/>
        </authorList>
    </citation>
    <scope>NUCLEOTIDE SEQUENCE</scope>
    <source>
        <strain evidence="8">13-0119</strain>
    </source>
</reference>
<dbReference type="InterPro" id="IPR010985">
    <property type="entry name" value="Ribbon_hlx_hlx"/>
</dbReference>